<dbReference type="GO" id="GO:0005886">
    <property type="term" value="C:plasma membrane"/>
    <property type="evidence" value="ECO:0007669"/>
    <property type="project" value="UniProtKB-SubCell"/>
</dbReference>
<reference evidence="10 11" key="1">
    <citation type="submission" date="2020-04" db="EMBL/GenBank/DDBJ databases">
        <authorList>
            <person name="De Canck E."/>
        </authorList>
    </citation>
    <scope>NUCLEOTIDE SEQUENCE [LARGE SCALE GENOMIC DNA]</scope>
    <source>
        <strain evidence="10 11">LMG 29739</strain>
    </source>
</reference>
<proteinExistence type="inferred from homology"/>
<evidence type="ECO:0000256" key="8">
    <source>
        <dbReference type="RuleBase" id="RU003942"/>
    </source>
</evidence>
<evidence type="ECO:0000256" key="6">
    <source>
        <dbReference type="ARBA" id="ARBA00023136"/>
    </source>
</evidence>
<comment type="similarity">
    <text evidence="7 8">Belongs to the drug/metabolite transporter (DMT) superfamily. Small multidrug resistance (SMR) (TC 2.A.7.1) family.</text>
</comment>
<feature type="transmembrane region" description="Helical" evidence="9">
    <location>
        <begin position="36"/>
        <end position="55"/>
    </location>
</feature>
<dbReference type="InterPro" id="IPR045324">
    <property type="entry name" value="Small_multidrug_res"/>
</dbReference>
<evidence type="ECO:0000256" key="5">
    <source>
        <dbReference type="ARBA" id="ARBA00022989"/>
    </source>
</evidence>
<dbReference type="Proteomes" id="UP000494329">
    <property type="component" value="Unassembled WGS sequence"/>
</dbReference>
<name>A0A6J5DZI3_9BURK</name>
<keyword evidence="11" id="KW-1185">Reference proteome</keyword>
<keyword evidence="6 9" id="KW-0472">Membrane</keyword>
<protein>
    <submittedName>
        <fullName evidence="10">Multidrug resistance protein EbrA</fullName>
    </submittedName>
</protein>
<feature type="transmembrane region" description="Helical" evidence="9">
    <location>
        <begin position="67"/>
        <end position="86"/>
    </location>
</feature>
<dbReference type="PANTHER" id="PTHR30561:SF1">
    <property type="entry name" value="MULTIDRUG TRANSPORTER EMRE"/>
    <property type="match status" value="1"/>
</dbReference>
<organism evidence="10 11">
    <name type="scientific">Paraburkholderia solisilvae</name>
    <dbReference type="NCBI Taxonomy" id="624376"/>
    <lineage>
        <taxon>Bacteria</taxon>
        <taxon>Pseudomonadati</taxon>
        <taxon>Pseudomonadota</taxon>
        <taxon>Betaproteobacteria</taxon>
        <taxon>Burkholderiales</taxon>
        <taxon>Burkholderiaceae</taxon>
        <taxon>Paraburkholderia</taxon>
    </lineage>
</organism>
<feature type="transmembrane region" description="Helical" evidence="9">
    <location>
        <begin position="92"/>
        <end position="110"/>
    </location>
</feature>
<keyword evidence="5 9" id="KW-1133">Transmembrane helix</keyword>
<dbReference type="Gene3D" id="1.10.3730.20">
    <property type="match status" value="1"/>
</dbReference>
<evidence type="ECO:0000256" key="9">
    <source>
        <dbReference type="SAM" id="Phobius"/>
    </source>
</evidence>
<dbReference type="AlphaFoldDB" id="A0A6J5DZI3"/>
<dbReference type="EMBL" id="CADIKF010000020">
    <property type="protein sequence ID" value="CAB3758285.1"/>
    <property type="molecule type" value="Genomic_DNA"/>
</dbReference>
<dbReference type="Pfam" id="PF00893">
    <property type="entry name" value="Multi_Drug_Res"/>
    <property type="match status" value="1"/>
</dbReference>
<sequence length="118" mass="12311">MTECILNMLSSLYLAIAIGAEVVATNALRLSAGFRYWPAVAATATGYLCAFYFLGLSLRHIPIGAAYAIWSGAGTVLTVIIGYAFFRDSVPLVSLCGIALVVVGVVLIQVGRPAITAA</sequence>
<evidence type="ECO:0000313" key="10">
    <source>
        <dbReference type="EMBL" id="CAB3758285.1"/>
    </source>
</evidence>
<evidence type="ECO:0000256" key="2">
    <source>
        <dbReference type="ARBA" id="ARBA00022448"/>
    </source>
</evidence>
<dbReference type="InterPro" id="IPR000390">
    <property type="entry name" value="Small_drug/metabolite_transptr"/>
</dbReference>
<evidence type="ECO:0000313" key="11">
    <source>
        <dbReference type="Proteomes" id="UP000494329"/>
    </source>
</evidence>
<comment type="subcellular location">
    <subcellularLocation>
        <location evidence="1 8">Cell membrane</location>
        <topology evidence="1 8">Multi-pass membrane protein</topology>
    </subcellularLocation>
</comment>
<dbReference type="SUPFAM" id="SSF103481">
    <property type="entry name" value="Multidrug resistance efflux transporter EmrE"/>
    <property type="match status" value="1"/>
</dbReference>
<gene>
    <name evidence="10" type="primary">ebrA</name>
    <name evidence="10" type="ORF">LMG29739_02897</name>
</gene>
<accession>A0A6J5DZI3</accession>
<dbReference type="GO" id="GO:0022857">
    <property type="term" value="F:transmembrane transporter activity"/>
    <property type="evidence" value="ECO:0007669"/>
    <property type="project" value="InterPro"/>
</dbReference>
<feature type="transmembrane region" description="Helical" evidence="9">
    <location>
        <begin position="12"/>
        <end position="30"/>
    </location>
</feature>
<keyword evidence="3" id="KW-1003">Cell membrane</keyword>
<keyword evidence="4 8" id="KW-0812">Transmembrane</keyword>
<evidence type="ECO:0000256" key="1">
    <source>
        <dbReference type="ARBA" id="ARBA00004651"/>
    </source>
</evidence>
<dbReference type="InterPro" id="IPR037185">
    <property type="entry name" value="EmrE-like"/>
</dbReference>
<evidence type="ECO:0000256" key="3">
    <source>
        <dbReference type="ARBA" id="ARBA00022475"/>
    </source>
</evidence>
<dbReference type="PANTHER" id="PTHR30561">
    <property type="entry name" value="SMR FAMILY PROTON-DEPENDENT DRUG EFFLUX TRANSPORTER SUGE"/>
    <property type="match status" value="1"/>
</dbReference>
<evidence type="ECO:0000256" key="4">
    <source>
        <dbReference type="ARBA" id="ARBA00022692"/>
    </source>
</evidence>
<keyword evidence="2" id="KW-0813">Transport</keyword>
<evidence type="ECO:0000256" key="7">
    <source>
        <dbReference type="ARBA" id="ARBA00038032"/>
    </source>
</evidence>